<name>A0A8W8M3W2_MAGGI</name>
<dbReference type="OMA" id="IMVSSHE"/>
<organism evidence="1 2">
    <name type="scientific">Magallana gigas</name>
    <name type="common">Pacific oyster</name>
    <name type="synonym">Crassostrea gigas</name>
    <dbReference type="NCBI Taxonomy" id="29159"/>
    <lineage>
        <taxon>Eukaryota</taxon>
        <taxon>Metazoa</taxon>
        <taxon>Spiralia</taxon>
        <taxon>Lophotrochozoa</taxon>
        <taxon>Mollusca</taxon>
        <taxon>Bivalvia</taxon>
        <taxon>Autobranchia</taxon>
        <taxon>Pteriomorphia</taxon>
        <taxon>Ostreida</taxon>
        <taxon>Ostreoidea</taxon>
        <taxon>Ostreidae</taxon>
        <taxon>Magallana</taxon>
    </lineage>
</organism>
<keyword evidence="2" id="KW-1185">Reference proteome</keyword>
<protein>
    <submittedName>
        <fullName evidence="1">Uncharacterized protein</fullName>
    </submittedName>
</protein>
<accession>A0A8W8M3W2</accession>
<sequence>MDADERIFRNLESFSKVQFVLLKLGPLCNATKSRLFSEAECDTGRVKDGETPIAVNFSLIFQPGLSLLKDIRDGKKKTLPNHEKSAIRKLDEYLKVSEQHEKCLKKVLIRQQPLEKETVTVAVTEHLLGKLAPGGSCIINENGREMVCCQCGCNERPVYSYTGIGHQDVWHGYTDIVFESHDGIPECIATTQVSSLSSSCAILDQSSPAKRPRIEDDDEFGEDIISEASTLPAERTEDQAIAQIIVFSLLQRQKHPEYQHHLVPNIVISPTDFQIFMYDAVNDILLGSYPLLLFDVETESLRIESVMILWMVLHNRMFCEGIKVDELTDDFKNFDMKSHFRKIVGRKWDVYSTALSENISYFSPAKKRSSLTFDSNWFAKELTYKNTSN</sequence>
<dbReference type="AlphaFoldDB" id="A0A8W8M3W2"/>
<proteinExistence type="predicted"/>
<evidence type="ECO:0000313" key="2">
    <source>
        <dbReference type="Proteomes" id="UP000005408"/>
    </source>
</evidence>
<reference evidence="1" key="1">
    <citation type="submission" date="2022-08" db="UniProtKB">
        <authorList>
            <consortium name="EnsemblMetazoa"/>
        </authorList>
    </citation>
    <scope>IDENTIFICATION</scope>
    <source>
        <strain evidence="1">05x7-T-G4-1.051#20</strain>
    </source>
</reference>
<evidence type="ECO:0000313" key="1">
    <source>
        <dbReference type="EnsemblMetazoa" id="G30468.2:cds"/>
    </source>
</evidence>
<dbReference type="Proteomes" id="UP000005408">
    <property type="component" value="Unassembled WGS sequence"/>
</dbReference>
<dbReference type="EnsemblMetazoa" id="G30468.2">
    <property type="protein sequence ID" value="G30468.2:cds"/>
    <property type="gene ID" value="G30468"/>
</dbReference>